<sequence length="498" mass="57924">MEWTREMKYRRIEDIDAMQYETLKINTENATWRQKYHIQPVTGLLNDPNGFIYHDGMYHLFYQWFPLGAVHGMKYWYHLVSKDLVCFESDDRTVDPDTRYDSHGAYSGSAFVVDDEIKLIYTGNHRTKEWTRIPYQIIATLTEDGVIKEKPFIEGPEEGYTEHYRDPKVWKMHGKYYAVIGAQRDNLTGTIVVYSSLDFKEWLFEGELKTRYENFGYMWECPDYFNIDGNDIVLFCPQGVEAQDDAYRNIYQSGYIIGAIDFNTLTMTHSNFEELDNGFDFYAPQTTVGRNDERILIGWMGLPDIHYPTDKDDWAHCLTLPRVLTVENGELIQRPIKALASRRMDSETKTIEVSQEQAIFTGKYYELLVYIESLSAEVLNIDLRVSDEEYTRLSYHTRTRSFIFDRTYSGALPENVEDTRRATVLKDDLKQLQIFVDESSVEIFINDGANVFTSRIFPSEDSDGVRVSSSDGQAKLTITKFNLKEGISCQNSMLSVKH</sequence>
<keyword evidence="1" id="KW-0378">Hydrolase</keyword>
<evidence type="ECO:0000313" key="1">
    <source>
        <dbReference type="EMBL" id="PKE57021.1"/>
    </source>
</evidence>
<dbReference type="Proteomes" id="UP000233606">
    <property type="component" value="Unassembled WGS sequence"/>
</dbReference>
<organism evidence="1 2">
    <name type="scientific">Macrococcoides caseolyticum</name>
    <dbReference type="NCBI Taxonomy" id="69966"/>
    <lineage>
        <taxon>Bacteria</taxon>
        <taxon>Bacillati</taxon>
        <taxon>Bacillota</taxon>
        <taxon>Bacilli</taxon>
        <taxon>Bacillales</taxon>
        <taxon>Staphylococcaceae</taxon>
        <taxon>Macrococcoides</taxon>
    </lineage>
</organism>
<proteinExistence type="predicted"/>
<name>A0ACC9MU29_9STAP</name>
<keyword evidence="2" id="KW-1185">Reference proteome</keyword>
<accession>A0ACC9MU29</accession>
<comment type="caution">
    <text evidence="1">The sequence shown here is derived from an EMBL/GenBank/DDBJ whole genome shotgun (WGS) entry which is preliminary data.</text>
</comment>
<evidence type="ECO:0000313" key="2">
    <source>
        <dbReference type="Proteomes" id="UP000233606"/>
    </source>
</evidence>
<reference evidence="1" key="1">
    <citation type="submission" date="2017-12" db="EMBL/GenBank/DDBJ databases">
        <title>Genomics of Macrococcus caseolyticus.</title>
        <authorList>
            <person name="MacFadyen A.C."/>
            <person name="Paterson G.K."/>
        </authorList>
    </citation>
    <scope>NUCLEOTIDE SEQUENCE</scope>
    <source>
        <strain evidence="1">5459_5_49</strain>
    </source>
</reference>
<gene>
    <name evidence="1" type="ORF">CW682_04015</name>
</gene>
<protein>
    <submittedName>
        <fullName evidence="1">Sucrose-6-phosphate hydrolase</fullName>
    </submittedName>
</protein>
<dbReference type="EMBL" id="PIWU01000004">
    <property type="protein sequence ID" value="PKE57021.1"/>
    <property type="molecule type" value="Genomic_DNA"/>
</dbReference>